<sequence>MSQTAPQKPVKTPAVLSARRVRKVMERLAGTLEKNEMGLPTVRIPGGYMSIDVNEEMGGLAILGFWGGSVRFDPDRQPLRMDVNDFNGGGISGNVVAEACGSSAQHSHLRVYAAPYLPSTATNSQLKSIISGYAKSLSAVFARFDEHFPDEPSRPMRGAGLKPVPAHYFSEVYEVSAVGLWRVHQRATRLAMIGHPVHVVNHGDGTVSIIIDDHTITVQAAQDGSDDIELRLVTPSGRCMCDFDALVRWAEFKNDVQYAYSARIEAVHHDAEEDLVFVAAARIPTAWGYTDAQLDHQLSTLVSQLIWAGEEFYTTFNPDRFKRYVDRAA</sequence>
<dbReference type="KEGG" id="csx:CSING_01635"/>
<accession>A0A0B6F090</accession>
<dbReference type="HOGENOM" id="CLU_836041_0_0_11"/>
<evidence type="ECO:0000313" key="1">
    <source>
        <dbReference type="EMBL" id="AJI77885.1"/>
    </source>
</evidence>
<organism evidence="1 2">
    <name type="scientific">Corynebacterium singulare</name>
    <dbReference type="NCBI Taxonomy" id="161899"/>
    <lineage>
        <taxon>Bacteria</taxon>
        <taxon>Bacillati</taxon>
        <taxon>Actinomycetota</taxon>
        <taxon>Actinomycetes</taxon>
        <taxon>Mycobacteriales</taxon>
        <taxon>Corynebacteriaceae</taxon>
        <taxon>Corynebacterium</taxon>
    </lineage>
</organism>
<dbReference type="Proteomes" id="UP000031890">
    <property type="component" value="Chromosome"/>
</dbReference>
<evidence type="ECO:0000313" key="2">
    <source>
        <dbReference type="Proteomes" id="UP000031890"/>
    </source>
</evidence>
<gene>
    <name evidence="1" type="ORF">CSING_01635</name>
</gene>
<dbReference type="EMBL" id="CP010827">
    <property type="protein sequence ID" value="AJI77885.1"/>
    <property type="molecule type" value="Genomic_DNA"/>
</dbReference>
<proteinExistence type="predicted"/>
<protein>
    <submittedName>
        <fullName evidence="1">Uncharacterized protein</fullName>
    </submittedName>
</protein>
<dbReference type="AlphaFoldDB" id="A0A0B6F090"/>
<reference evidence="1 2" key="1">
    <citation type="journal article" date="2015" name="Genome Announc.">
        <title>Complete Genome Sequence and Annotation of Corynebacterium singulare DSM 44357, Isolated from a Human Semen Specimen.</title>
        <authorList>
            <person name="Merten M."/>
            <person name="Brinkrolf K."/>
            <person name="Albersmeier A."/>
            <person name="Kutter Y."/>
            <person name="Ruckert C."/>
            <person name="Tauch A."/>
        </authorList>
    </citation>
    <scope>NUCLEOTIDE SEQUENCE [LARGE SCALE GENOMIC DNA]</scope>
    <source>
        <strain evidence="1">IBS B52218</strain>
    </source>
</reference>
<name>A0A0B6F090_9CORY</name>